<keyword evidence="1" id="KW-0963">Cytoplasm</keyword>
<dbReference type="InterPro" id="IPR010074">
    <property type="entry name" value="PRibForGlyAmidine_synth_PurL"/>
</dbReference>
<protein>
    <submittedName>
        <fullName evidence="11">Phosphoribosylformylglycinamidine synthase</fullName>
    </submittedName>
</protein>
<dbReference type="Pfam" id="PF00586">
    <property type="entry name" value="AIRS"/>
    <property type="match status" value="1"/>
</dbReference>
<evidence type="ECO:0000256" key="2">
    <source>
        <dbReference type="ARBA" id="ARBA00022598"/>
    </source>
</evidence>
<evidence type="ECO:0000259" key="10">
    <source>
        <dbReference type="Pfam" id="PF18072"/>
    </source>
</evidence>
<accession>A0A2W4ZK62</accession>
<keyword evidence="7" id="KW-0460">Magnesium</keyword>
<dbReference type="Pfam" id="PF02769">
    <property type="entry name" value="AIRS_C"/>
    <property type="match status" value="1"/>
</dbReference>
<dbReference type="CDD" id="cd02203">
    <property type="entry name" value="PurL_repeat1"/>
    <property type="match status" value="1"/>
</dbReference>
<dbReference type="Gene3D" id="3.90.650.10">
    <property type="entry name" value="PurM-like C-terminal domain"/>
    <property type="match status" value="2"/>
</dbReference>
<dbReference type="Proteomes" id="UP000249557">
    <property type="component" value="Unassembled WGS sequence"/>
</dbReference>
<reference evidence="11 12" key="1">
    <citation type="submission" date="2017-08" db="EMBL/GenBank/DDBJ databases">
        <title>Infants hospitalized years apart are colonized by the same room-sourced microbial strains.</title>
        <authorList>
            <person name="Brooks B."/>
            <person name="Olm M.R."/>
            <person name="Firek B.A."/>
            <person name="Baker R."/>
            <person name="Thomas B.C."/>
            <person name="Morowitz M.J."/>
            <person name="Banfield J.F."/>
        </authorList>
    </citation>
    <scope>NUCLEOTIDE SEQUENCE [LARGE SCALE GENOMIC DNA]</scope>
    <source>
        <strain evidence="11">S2_018_000_R2_104</strain>
    </source>
</reference>
<dbReference type="Gene3D" id="3.30.1330.10">
    <property type="entry name" value="PurM-like, N-terminal domain"/>
    <property type="match status" value="2"/>
</dbReference>
<keyword evidence="2" id="KW-0436">Ligase</keyword>
<keyword evidence="6" id="KW-0067">ATP-binding</keyword>
<dbReference type="PANTHER" id="PTHR43555">
    <property type="entry name" value="PHOSPHORIBOSYLFORMYLGLYCINAMIDINE SYNTHASE SUBUNIT PURL"/>
    <property type="match status" value="1"/>
</dbReference>
<dbReference type="GO" id="GO:0006189">
    <property type="term" value="P:'de novo' IMP biosynthetic process"/>
    <property type="evidence" value="ECO:0007669"/>
    <property type="project" value="InterPro"/>
</dbReference>
<keyword evidence="3" id="KW-0479">Metal-binding</keyword>
<dbReference type="GO" id="GO:0005524">
    <property type="term" value="F:ATP binding"/>
    <property type="evidence" value="ECO:0007669"/>
    <property type="project" value="UniProtKB-KW"/>
</dbReference>
<organism evidence="11 12">
    <name type="scientific">Micavibrio aeruginosavorus</name>
    <dbReference type="NCBI Taxonomy" id="349221"/>
    <lineage>
        <taxon>Bacteria</taxon>
        <taxon>Pseudomonadati</taxon>
        <taxon>Bdellovibrionota</taxon>
        <taxon>Bdellovibrionia</taxon>
        <taxon>Bdellovibrionales</taxon>
        <taxon>Pseudobdellovibrionaceae</taxon>
        <taxon>Micavibrio</taxon>
    </lineage>
</organism>
<feature type="domain" description="PurM-like C-terminal" evidence="9">
    <location>
        <begin position="427"/>
        <end position="580"/>
    </location>
</feature>
<dbReference type="InterPro" id="IPR041609">
    <property type="entry name" value="PurL_linker"/>
</dbReference>
<name>A0A2W4ZK62_9BACT</name>
<proteinExistence type="inferred from homology"/>
<dbReference type="InterPro" id="IPR036676">
    <property type="entry name" value="PurM-like_C_sf"/>
</dbReference>
<evidence type="ECO:0000256" key="1">
    <source>
        <dbReference type="ARBA" id="ARBA00022490"/>
    </source>
</evidence>
<evidence type="ECO:0000259" key="9">
    <source>
        <dbReference type="Pfam" id="PF02769"/>
    </source>
</evidence>
<comment type="caution">
    <text evidence="11">The sequence shown here is derived from an EMBL/GenBank/DDBJ whole genome shotgun (WGS) entry which is preliminary data.</text>
</comment>
<dbReference type="InterPro" id="IPR010918">
    <property type="entry name" value="PurM-like_C_dom"/>
</dbReference>
<evidence type="ECO:0000256" key="6">
    <source>
        <dbReference type="ARBA" id="ARBA00022840"/>
    </source>
</evidence>
<evidence type="ECO:0000259" key="8">
    <source>
        <dbReference type="Pfam" id="PF00586"/>
    </source>
</evidence>
<evidence type="ECO:0000256" key="5">
    <source>
        <dbReference type="ARBA" id="ARBA00022755"/>
    </source>
</evidence>
<dbReference type="GO" id="GO:0046872">
    <property type="term" value="F:metal ion binding"/>
    <property type="evidence" value="ECO:0007669"/>
    <property type="project" value="UniProtKB-KW"/>
</dbReference>
<dbReference type="InterPro" id="IPR016188">
    <property type="entry name" value="PurM-like_N"/>
</dbReference>
<dbReference type="HAMAP" id="MF_00420">
    <property type="entry name" value="PurL_2"/>
    <property type="match status" value="1"/>
</dbReference>
<dbReference type="Pfam" id="PF18072">
    <property type="entry name" value="FGAR-AT_linker"/>
    <property type="match status" value="1"/>
</dbReference>
<keyword evidence="5" id="KW-0658">Purine biosynthesis</keyword>
<dbReference type="PANTHER" id="PTHR43555:SF1">
    <property type="entry name" value="PHOSPHORIBOSYLFORMYLGLYCINAMIDINE SYNTHASE SUBUNIT PURL"/>
    <property type="match status" value="1"/>
</dbReference>
<evidence type="ECO:0000313" key="11">
    <source>
        <dbReference type="EMBL" id="PZO82773.1"/>
    </source>
</evidence>
<dbReference type="Gene3D" id="3.30.1280.10">
    <property type="entry name" value="Phosphoribosylformylglycinamidine synthase subunit PurS"/>
    <property type="match status" value="1"/>
</dbReference>
<sequence>MAQRIEVLTVSEDGRAKVLEQNLARMGKNATARIVDVYTVEHDINDPANLAALSKSFVNPVTQKLLSRGDEGDFDWAVEIGFLPGVTDNIGHTVSELSALTLNDNQAVYSSRVILLKGDLKEEDVKSIASTLHNPLIQRAAIKDTASYKKDGGMDVVVPKVRLDNAHLVADDVDLNVSDEELLKIGKDGIANADGTRRGPLGMSLLYMKAVQDYFKKIGRPAKDIELETLAQTWSEHCKHTIFASPIDEVKDGLYKHYIKRATNEIRKARGDGDICVSVFSDNAGGIDFDEKWIITHKVETHNSPSALDPVGGAMTGTGGVNRDAMGFGLGAKPVVNTYGFCFAIPGSNPEFYRSKGKVNPILSPDTIIKGVVHGIEAYGNCSGIPTPQGFAYFDERYAGKPLVFAGTVGLIPREINGKPGHIKGARPGDRIIMSGGKVGRDGIHGATFSSVALDEGSPATAVQIGDPITQKKMSDALIKDIRDLGLYNAITDNGAGGLSSSVGEMGESSGGFVIALDKVPLKYPGMQPWEIWISESQERMTLAVPPENIERLFALFAKRGVEAWDVGEFTNSGKAQATWHGETVMDIDMDFLHDGLPETPLNTTFTRGGESEPDLEEPQDYKAAILSMMSRLNIASKEFIASQYDHNVQGSAVLGPLQGKGRVFAEATISRPVLSSPRGVVLSQGLAPLYSDIDTYHMATASLDIAVRNAVAAGCPIDHLAILDNFCWCSSDEPERLGQLKRACEAIYDLAVLYQTPFISGKDSMFNDFKGYDANDNPIKISIPPTLLVSGIGVMPHVDQSVSIEPKMAGDLVYVIGQTKNELGASEYYAMNGKLGSNVPETDGAANLAIYKALTKANQNHWIASALPVTLGGIGVALAKKCIA</sequence>
<dbReference type="CDD" id="cd02204">
    <property type="entry name" value="PurL_repeat2"/>
    <property type="match status" value="1"/>
</dbReference>
<feature type="non-terminal residue" evidence="11">
    <location>
        <position position="885"/>
    </location>
</feature>
<dbReference type="GO" id="GO:0004642">
    <property type="term" value="F:phosphoribosylformylglycinamidine synthase activity"/>
    <property type="evidence" value="ECO:0007669"/>
    <property type="project" value="InterPro"/>
</dbReference>
<gene>
    <name evidence="11" type="ORF">DI626_09735</name>
</gene>
<evidence type="ECO:0000313" key="12">
    <source>
        <dbReference type="Proteomes" id="UP000249557"/>
    </source>
</evidence>
<dbReference type="InterPro" id="IPR036604">
    <property type="entry name" value="PurS-like_sf"/>
</dbReference>
<dbReference type="SUPFAM" id="SSF56042">
    <property type="entry name" value="PurM C-terminal domain-like"/>
    <property type="match status" value="2"/>
</dbReference>
<evidence type="ECO:0000256" key="4">
    <source>
        <dbReference type="ARBA" id="ARBA00022741"/>
    </source>
</evidence>
<feature type="domain" description="Phosphoribosylformylglycinamidine synthase linker" evidence="10">
    <location>
        <begin position="201"/>
        <end position="240"/>
    </location>
</feature>
<dbReference type="EMBL" id="QFNK01000242">
    <property type="protein sequence ID" value="PZO82773.1"/>
    <property type="molecule type" value="Genomic_DNA"/>
</dbReference>
<dbReference type="SUPFAM" id="SSF55326">
    <property type="entry name" value="PurM N-terminal domain-like"/>
    <property type="match status" value="2"/>
</dbReference>
<dbReference type="AlphaFoldDB" id="A0A2W4ZK62"/>
<evidence type="ECO:0000256" key="3">
    <source>
        <dbReference type="ARBA" id="ARBA00022723"/>
    </source>
</evidence>
<feature type="domain" description="PurM-like N-terminal" evidence="8">
    <location>
        <begin position="282"/>
        <end position="412"/>
    </location>
</feature>
<keyword evidence="4" id="KW-0547">Nucleotide-binding</keyword>
<evidence type="ECO:0000256" key="7">
    <source>
        <dbReference type="ARBA" id="ARBA00022842"/>
    </source>
</evidence>
<dbReference type="InterPro" id="IPR036921">
    <property type="entry name" value="PurM-like_N_sf"/>
</dbReference>